<proteinExistence type="predicted"/>
<name>A0A6J5NEW5_9CAUD</name>
<accession>A0A6J5NEW5</accession>
<dbReference type="EMBL" id="LR796664">
    <property type="protein sequence ID" value="CAB4157337.1"/>
    <property type="molecule type" value="Genomic_DNA"/>
</dbReference>
<gene>
    <name evidence="1" type="ORF">UFOVP689_16</name>
</gene>
<sequence length="44" mass="5182">MTMNDLLSAIYFLRKISVGQMEVDRLVQTVEALEAEIEKRRKKK</sequence>
<protein>
    <submittedName>
        <fullName evidence="1">Uncharacterized protein</fullName>
    </submittedName>
</protein>
<evidence type="ECO:0000313" key="1">
    <source>
        <dbReference type="EMBL" id="CAB4157337.1"/>
    </source>
</evidence>
<organism evidence="1">
    <name type="scientific">uncultured Caudovirales phage</name>
    <dbReference type="NCBI Taxonomy" id="2100421"/>
    <lineage>
        <taxon>Viruses</taxon>
        <taxon>Duplodnaviria</taxon>
        <taxon>Heunggongvirae</taxon>
        <taxon>Uroviricota</taxon>
        <taxon>Caudoviricetes</taxon>
        <taxon>Peduoviridae</taxon>
        <taxon>Maltschvirus</taxon>
        <taxon>Maltschvirus maltsch</taxon>
    </lineage>
</organism>
<reference evidence="1" key="1">
    <citation type="submission" date="2020-04" db="EMBL/GenBank/DDBJ databases">
        <authorList>
            <person name="Chiriac C."/>
            <person name="Salcher M."/>
            <person name="Ghai R."/>
            <person name="Kavagutti S V."/>
        </authorList>
    </citation>
    <scope>NUCLEOTIDE SEQUENCE</scope>
</reference>